<evidence type="ECO:0000256" key="4">
    <source>
        <dbReference type="ARBA" id="ARBA00023163"/>
    </source>
</evidence>
<dbReference type="Pfam" id="PF03466">
    <property type="entry name" value="LysR_substrate"/>
    <property type="match status" value="1"/>
</dbReference>
<evidence type="ECO:0000313" key="7">
    <source>
        <dbReference type="Proteomes" id="UP000054683"/>
    </source>
</evidence>
<dbReference type="InterPro" id="IPR000847">
    <property type="entry name" value="LysR_HTH_N"/>
</dbReference>
<keyword evidence="4" id="KW-0804">Transcription</keyword>
<keyword evidence="2" id="KW-0805">Transcription regulation</keyword>
<keyword evidence="3" id="KW-0238">DNA-binding</keyword>
<dbReference type="PANTHER" id="PTHR30126">
    <property type="entry name" value="HTH-TYPE TRANSCRIPTIONAL REGULATOR"/>
    <property type="match status" value="1"/>
</dbReference>
<dbReference type="InterPro" id="IPR005119">
    <property type="entry name" value="LysR_subst-bd"/>
</dbReference>
<dbReference type="AlphaFoldDB" id="A0A158JPH7"/>
<sequence length="310" mass="33564">MHALFPEIEAPVNFTHLFAFFEVARAGSVSAGAERLRVSQPAVTREIRELEDRLELVLFDRLPRGVALTDAGSALFRYAEQIFSLADAAEWELRELAGLSAGHVKIGASATVGVYLVPDMIAQFNASHPQVAIDLTVANTEQVEAGLRDHAFALGFIEGPFDHTILHSRPIGADEIVAVAAAGHPRAGQRLSPPDLTTHTVILREPGSGTRAVVEEAYGHIGLQVDPLMSVSDTEAIKRMLLAQNAIAYVSLLSVKDELRRGELTVLEVDDLRIERPLHMVWLKGRSLSPSTQAFFDLVLARVASEAAAG</sequence>
<dbReference type="Proteomes" id="UP000054683">
    <property type="component" value="Unassembled WGS sequence"/>
</dbReference>
<dbReference type="Gene3D" id="1.10.10.10">
    <property type="entry name" value="Winged helix-like DNA-binding domain superfamily/Winged helix DNA-binding domain"/>
    <property type="match status" value="1"/>
</dbReference>
<evidence type="ECO:0000256" key="2">
    <source>
        <dbReference type="ARBA" id="ARBA00023015"/>
    </source>
</evidence>
<evidence type="ECO:0000313" key="6">
    <source>
        <dbReference type="EMBL" id="SAL70814.1"/>
    </source>
</evidence>
<dbReference type="SUPFAM" id="SSF53850">
    <property type="entry name" value="Periplasmic binding protein-like II"/>
    <property type="match status" value="1"/>
</dbReference>
<accession>A0A158JPH7</accession>
<feature type="domain" description="HTH lysR-type" evidence="5">
    <location>
        <begin position="12"/>
        <end position="69"/>
    </location>
</feature>
<dbReference type="InterPro" id="IPR036390">
    <property type="entry name" value="WH_DNA-bd_sf"/>
</dbReference>
<evidence type="ECO:0000259" key="5">
    <source>
        <dbReference type="PROSITE" id="PS50931"/>
    </source>
</evidence>
<comment type="similarity">
    <text evidence="1">Belongs to the LysR transcriptional regulatory family.</text>
</comment>
<dbReference type="SUPFAM" id="SSF46785">
    <property type="entry name" value="Winged helix' DNA-binding domain"/>
    <property type="match status" value="1"/>
</dbReference>
<evidence type="ECO:0000256" key="1">
    <source>
        <dbReference type="ARBA" id="ARBA00009437"/>
    </source>
</evidence>
<protein>
    <submittedName>
        <fullName evidence="6">LysR family transcriptional regulator</fullName>
    </submittedName>
</protein>
<dbReference type="Gene3D" id="3.40.190.290">
    <property type="match status" value="1"/>
</dbReference>
<gene>
    <name evidence="6" type="ORF">AWB69_08452</name>
</gene>
<dbReference type="InterPro" id="IPR036388">
    <property type="entry name" value="WH-like_DNA-bd_sf"/>
</dbReference>
<dbReference type="Pfam" id="PF00126">
    <property type="entry name" value="HTH_1"/>
    <property type="match status" value="1"/>
</dbReference>
<dbReference type="FunFam" id="1.10.10.10:FF:000001">
    <property type="entry name" value="LysR family transcriptional regulator"/>
    <property type="match status" value="1"/>
</dbReference>
<dbReference type="GO" id="GO:0000976">
    <property type="term" value="F:transcription cis-regulatory region binding"/>
    <property type="evidence" value="ECO:0007669"/>
    <property type="project" value="TreeGrafter"/>
</dbReference>
<dbReference type="GO" id="GO:0003700">
    <property type="term" value="F:DNA-binding transcription factor activity"/>
    <property type="evidence" value="ECO:0007669"/>
    <property type="project" value="InterPro"/>
</dbReference>
<dbReference type="PROSITE" id="PS50931">
    <property type="entry name" value="HTH_LYSR"/>
    <property type="match status" value="1"/>
</dbReference>
<organism evidence="6 7">
    <name type="scientific">Caballeronia udeis</name>
    <dbReference type="NCBI Taxonomy" id="1232866"/>
    <lineage>
        <taxon>Bacteria</taxon>
        <taxon>Pseudomonadati</taxon>
        <taxon>Pseudomonadota</taxon>
        <taxon>Betaproteobacteria</taxon>
        <taxon>Burkholderiales</taxon>
        <taxon>Burkholderiaceae</taxon>
        <taxon>Caballeronia</taxon>
    </lineage>
</organism>
<dbReference type="EMBL" id="FCOK02000106">
    <property type="protein sequence ID" value="SAL70814.1"/>
    <property type="molecule type" value="Genomic_DNA"/>
</dbReference>
<reference evidence="6 7" key="1">
    <citation type="submission" date="2016-01" db="EMBL/GenBank/DDBJ databases">
        <authorList>
            <person name="Oliw E.H."/>
        </authorList>
    </citation>
    <scope>NUCLEOTIDE SEQUENCE [LARGE SCALE GENOMIC DNA]</scope>
    <source>
        <strain evidence="6">LMG 27134</strain>
    </source>
</reference>
<dbReference type="PANTHER" id="PTHR30126:SF39">
    <property type="entry name" value="HTH-TYPE TRANSCRIPTIONAL REGULATOR CYSL"/>
    <property type="match status" value="1"/>
</dbReference>
<evidence type="ECO:0000256" key="3">
    <source>
        <dbReference type="ARBA" id="ARBA00023125"/>
    </source>
</evidence>
<name>A0A158JPH7_9BURK</name>
<dbReference type="CDD" id="cd08420">
    <property type="entry name" value="PBP2_CysL_like"/>
    <property type="match status" value="1"/>
</dbReference>
<proteinExistence type="inferred from homology"/>
<dbReference type="PRINTS" id="PR00039">
    <property type="entry name" value="HTHLYSR"/>
</dbReference>